<gene>
    <name evidence="3" type="ORF">Q9L58_002106</name>
</gene>
<protein>
    <recommendedName>
        <fullName evidence="2">BRCT domain-containing protein</fullName>
    </recommendedName>
</protein>
<proteinExistence type="predicted"/>
<evidence type="ECO:0000256" key="1">
    <source>
        <dbReference type="SAM" id="MobiDB-lite"/>
    </source>
</evidence>
<dbReference type="SUPFAM" id="SSF52113">
    <property type="entry name" value="BRCT domain"/>
    <property type="match status" value="1"/>
</dbReference>
<name>A0ABR3GST8_9PEZI</name>
<dbReference type="Gene3D" id="3.40.50.10190">
    <property type="entry name" value="BRCT domain"/>
    <property type="match status" value="1"/>
</dbReference>
<dbReference type="InterPro" id="IPR036420">
    <property type="entry name" value="BRCT_dom_sf"/>
</dbReference>
<comment type="caution">
    <text evidence="3">The sequence shown here is derived from an EMBL/GenBank/DDBJ whole genome shotgun (WGS) entry which is preliminary data.</text>
</comment>
<dbReference type="EMBL" id="JBBBZM010000017">
    <property type="protein sequence ID" value="KAL0638875.1"/>
    <property type="molecule type" value="Genomic_DNA"/>
</dbReference>
<feature type="region of interest" description="Disordered" evidence="1">
    <location>
        <begin position="1"/>
        <end position="30"/>
    </location>
</feature>
<accession>A0ABR3GST8</accession>
<sequence>MAPSKKPVLRQQRMDVYNSTSTGHQVGSGVSKPAIYHKYRSAKLQQQFKSDQAPLTAFLTTVKAATPGLSAAKDKGTVTSLATSPTDQDSKKPAPSSSEPKRKIFAGCNIYINGSTAPRISDVELKRLLSHHGARISMKLARKTTTHVVISDIGGGGLAAGKLQKEIASKKNNIRYVSVQWALDSMTAGKRLPESRFSALNLHSQNQKPLASMFSGVSGESGVSS</sequence>
<keyword evidence="4" id="KW-1185">Reference proteome</keyword>
<evidence type="ECO:0000259" key="2">
    <source>
        <dbReference type="PROSITE" id="PS50172"/>
    </source>
</evidence>
<dbReference type="Pfam" id="PF00533">
    <property type="entry name" value="BRCT"/>
    <property type="match status" value="1"/>
</dbReference>
<reference evidence="3 4" key="1">
    <citation type="submission" date="2024-02" db="EMBL/GenBank/DDBJ databases">
        <title>Discinaceae phylogenomics.</title>
        <authorList>
            <person name="Dirks A.C."/>
            <person name="James T.Y."/>
        </authorList>
    </citation>
    <scope>NUCLEOTIDE SEQUENCE [LARGE SCALE GENOMIC DNA]</scope>
    <source>
        <strain evidence="3 4">ACD0624</strain>
    </source>
</reference>
<dbReference type="SMART" id="SM00292">
    <property type="entry name" value="BRCT"/>
    <property type="match status" value="1"/>
</dbReference>
<dbReference type="PROSITE" id="PS50172">
    <property type="entry name" value="BRCT"/>
    <property type="match status" value="1"/>
</dbReference>
<dbReference type="PANTHER" id="PTHR45990">
    <property type="entry name" value="DNA REPAIR PROTEIN REV1"/>
    <property type="match status" value="1"/>
</dbReference>
<feature type="region of interest" description="Disordered" evidence="1">
    <location>
        <begin position="73"/>
        <end position="101"/>
    </location>
</feature>
<organism evidence="3 4">
    <name type="scientific">Discina gigas</name>
    <dbReference type="NCBI Taxonomy" id="1032678"/>
    <lineage>
        <taxon>Eukaryota</taxon>
        <taxon>Fungi</taxon>
        <taxon>Dikarya</taxon>
        <taxon>Ascomycota</taxon>
        <taxon>Pezizomycotina</taxon>
        <taxon>Pezizomycetes</taxon>
        <taxon>Pezizales</taxon>
        <taxon>Discinaceae</taxon>
        <taxon>Discina</taxon>
    </lineage>
</organism>
<evidence type="ECO:0000313" key="4">
    <source>
        <dbReference type="Proteomes" id="UP001447188"/>
    </source>
</evidence>
<feature type="compositionally biased region" description="Polar residues" evidence="1">
    <location>
        <begin position="77"/>
        <end position="87"/>
    </location>
</feature>
<dbReference type="PANTHER" id="PTHR45990:SF1">
    <property type="entry name" value="DNA REPAIR PROTEIN REV1"/>
    <property type="match status" value="1"/>
</dbReference>
<feature type="domain" description="BRCT" evidence="2">
    <location>
        <begin position="100"/>
        <end position="199"/>
    </location>
</feature>
<evidence type="ECO:0000313" key="3">
    <source>
        <dbReference type="EMBL" id="KAL0638875.1"/>
    </source>
</evidence>
<dbReference type="Proteomes" id="UP001447188">
    <property type="component" value="Unassembled WGS sequence"/>
</dbReference>
<dbReference type="InterPro" id="IPR001357">
    <property type="entry name" value="BRCT_dom"/>
</dbReference>